<comment type="caution">
    <text evidence="2">The sequence shown here is derived from an EMBL/GenBank/DDBJ whole genome shotgun (WGS) entry which is preliminary data.</text>
</comment>
<gene>
    <name evidence="2" type="ORF">ABS32_03835</name>
</gene>
<protein>
    <submittedName>
        <fullName evidence="2">Uncharacterized protein</fullName>
    </submittedName>
</protein>
<reference evidence="2 3" key="1">
    <citation type="submission" date="2015-10" db="EMBL/GenBank/DDBJ databases">
        <title>Metagenome-Assembled Genomes uncover a global brackish microbiome.</title>
        <authorList>
            <person name="Hugerth L.W."/>
            <person name="Larsson J."/>
            <person name="Alneberg J."/>
            <person name="Lindh M.V."/>
            <person name="Legrand C."/>
            <person name="Pinhassi J."/>
            <person name="Andersson A.F."/>
        </authorList>
    </citation>
    <scope>NUCLEOTIDE SEQUENCE [LARGE SCALE GENOMIC DNA]</scope>
    <source>
        <strain evidence="2">BACL9 MAG-120820-bin42</strain>
    </source>
</reference>
<evidence type="ECO:0000256" key="1">
    <source>
        <dbReference type="SAM" id="MobiDB-lite"/>
    </source>
</evidence>
<evidence type="ECO:0000313" key="2">
    <source>
        <dbReference type="EMBL" id="KRP32409.1"/>
    </source>
</evidence>
<proteinExistence type="predicted"/>
<name>A0A0R2X8H3_9BACT</name>
<dbReference type="Proteomes" id="UP000051557">
    <property type="component" value="Unassembled WGS sequence"/>
</dbReference>
<evidence type="ECO:0000313" key="3">
    <source>
        <dbReference type="Proteomes" id="UP000051557"/>
    </source>
</evidence>
<feature type="region of interest" description="Disordered" evidence="1">
    <location>
        <begin position="61"/>
        <end position="87"/>
    </location>
</feature>
<dbReference type="EMBL" id="LIDM01000117">
    <property type="protein sequence ID" value="KRP32409.1"/>
    <property type="molecule type" value="Genomic_DNA"/>
</dbReference>
<organism evidence="2 3">
    <name type="scientific">Verrucomicrobia subdivision 6 bacterium BACL9 MAG-120820-bin42</name>
    <dbReference type="NCBI Taxonomy" id="1655634"/>
    <lineage>
        <taxon>Bacteria</taxon>
        <taxon>Pseudomonadati</taxon>
        <taxon>Verrucomicrobiota</taxon>
        <taxon>Verrucomicrobiia</taxon>
        <taxon>Verrucomicrobiales</taxon>
        <taxon>Verrucomicrobia subdivision 6</taxon>
    </lineage>
</organism>
<sequence>MDFDEGLDGLLGKFEGGFEFGLGKFLGAAFDHEGFVFRPDVNEVEVALGIFVMGGVGDKFPGDATDPDGGDGSGPRDVGDHEGSGGAVESEDIGVVLAVGAEKNGDDLGIVVVAFGEEGAQGPIDHAAGEDLLFGWATFATEVAAGDTANGGGFFFVFDSQGEEVLAVFHFGSGDRGDDDDRFAHGDEGGAVGQFGEFAGFDVDIAIAQAGGEGFVVCVHRIGWVTAEHGPERGETGGG</sequence>
<dbReference type="AlphaFoldDB" id="A0A0R2X8H3"/>
<accession>A0A0R2X8H3</accession>